<evidence type="ECO:0000313" key="3">
    <source>
        <dbReference type="Proteomes" id="UP000252008"/>
    </source>
</evidence>
<gene>
    <name evidence="2" type="ORF">MPP7335_01836</name>
</gene>
<feature type="transmembrane region" description="Helical" evidence="1">
    <location>
        <begin position="51"/>
        <end position="68"/>
    </location>
</feature>
<evidence type="ECO:0000256" key="1">
    <source>
        <dbReference type="SAM" id="Phobius"/>
    </source>
</evidence>
<sequence length="155" mass="16739">MNTSQQVHDSTRMFARVLGPFLVIVDVAAVLRASDMRTLLSDFSANSAWPWMSGAFILIAGLVVVALHQHWHGPAAIIVSALGWLIVVRAMFLLFFPDTLMSLADSMIGATVWWVAACVVAALIGAYLTYVGWAPDHHRPAAHAMNASRDVTPAG</sequence>
<keyword evidence="1" id="KW-1133">Transmembrane helix</keyword>
<proteinExistence type="predicted"/>
<reference evidence="2 3" key="1">
    <citation type="submission" date="2018-05" db="EMBL/GenBank/DDBJ databases">
        <authorList>
            <consortium name="IHU Genomes"/>
        </authorList>
    </citation>
    <scope>NUCLEOTIDE SEQUENCE [LARGE SCALE GENOMIC DNA]</scope>
    <source>
        <strain evidence="2 3">P7335</strain>
    </source>
</reference>
<dbReference type="EMBL" id="UEGS01000001">
    <property type="protein sequence ID" value="SRX80097.1"/>
    <property type="molecule type" value="Genomic_DNA"/>
</dbReference>
<dbReference type="STRING" id="39692.BST38_21875"/>
<organism evidence="2 3">
    <name type="scientific">Mycolicibacterium parafortuitum</name>
    <name type="common">Mycobacterium parafortuitum</name>
    <dbReference type="NCBI Taxonomy" id="39692"/>
    <lineage>
        <taxon>Bacteria</taxon>
        <taxon>Bacillati</taxon>
        <taxon>Actinomycetota</taxon>
        <taxon>Actinomycetes</taxon>
        <taxon>Mycobacteriales</taxon>
        <taxon>Mycobacteriaceae</taxon>
        <taxon>Mycolicibacterium</taxon>
    </lineage>
</organism>
<keyword evidence="3" id="KW-1185">Reference proteome</keyword>
<dbReference type="Proteomes" id="UP000252008">
    <property type="component" value="Unassembled WGS sequence"/>
</dbReference>
<protein>
    <submittedName>
        <fullName evidence="2">Uncharacterized protein</fullName>
    </submittedName>
</protein>
<evidence type="ECO:0000313" key="2">
    <source>
        <dbReference type="EMBL" id="SRX80097.1"/>
    </source>
</evidence>
<name>A0A375YG62_MYCPF</name>
<dbReference type="RefSeq" id="WP_083145583.1">
    <property type="nucleotide sequence ID" value="NZ_MVID01000024.1"/>
</dbReference>
<keyword evidence="1" id="KW-0472">Membrane</keyword>
<keyword evidence="1" id="KW-0812">Transmembrane</keyword>
<dbReference type="AlphaFoldDB" id="A0A375YG62"/>
<feature type="transmembrane region" description="Helical" evidence="1">
    <location>
        <begin position="13"/>
        <end position="31"/>
    </location>
</feature>
<accession>A0A375YG62</accession>
<feature type="transmembrane region" description="Helical" evidence="1">
    <location>
        <begin position="75"/>
        <end position="96"/>
    </location>
</feature>
<feature type="transmembrane region" description="Helical" evidence="1">
    <location>
        <begin position="108"/>
        <end position="130"/>
    </location>
</feature>